<evidence type="ECO:0000313" key="4">
    <source>
        <dbReference type="EMBL" id="CUJ72054.1"/>
    </source>
</evidence>
<keyword evidence="2" id="KW-1133">Transmembrane helix</keyword>
<dbReference type="InterPro" id="IPR000045">
    <property type="entry name" value="Prepilin_IV_endopep_pep"/>
</dbReference>
<comment type="similarity">
    <text evidence="1">Belongs to the peptidase A24 family.</text>
</comment>
<protein>
    <submittedName>
        <fullName evidence="4">Pectic enzymes secretion protein outO</fullName>
    </submittedName>
</protein>
<feature type="domain" description="Prepilin type IV endopeptidase peptidase" evidence="3">
    <location>
        <begin position="85"/>
        <end position="193"/>
    </location>
</feature>
<evidence type="ECO:0000313" key="5">
    <source>
        <dbReference type="Proteomes" id="UP000044098"/>
    </source>
</evidence>
<sequence length="233" mass="23908">MTTPISLAAMAVVGLGAGEAVVRLRHRMEQIFDAECYPGATLQLLFAGGFRPVAGGLAARLSMLAIWIACSIAPLPPMNAVALAFFLTLLAAGALVDAHARVLPDEITGSLVWGGLIAQWAGIVPWGGSIETAVIGVVVGYGAVWLVAAGYCGCRRIAAIGHGDLKMVAGLSAWLGVGELPAVILGSCVLQLVAQLVMRRRGVMAFGPALAVTGAILAILKLAGVELPLLRLP</sequence>
<dbReference type="Pfam" id="PF01478">
    <property type="entry name" value="Peptidase_A24"/>
    <property type="match status" value="1"/>
</dbReference>
<dbReference type="PANTHER" id="PTHR30487">
    <property type="entry name" value="TYPE 4 PREPILIN-LIKE PROTEINS LEADER PEPTIDE-PROCESSING ENZYME"/>
    <property type="match status" value="1"/>
</dbReference>
<dbReference type="Proteomes" id="UP000044098">
    <property type="component" value="Unassembled WGS sequence"/>
</dbReference>
<dbReference type="AlphaFoldDB" id="A0AAD2QE93"/>
<evidence type="ECO:0000256" key="1">
    <source>
        <dbReference type="ARBA" id="ARBA00005801"/>
    </source>
</evidence>
<dbReference type="InterPro" id="IPR050882">
    <property type="entry name" value="Prepilin_peptidase/N-MTase"/>
</dbReference>
<feature type="transmembrane region" description="Helical" evidence="2">
    <location>
        <begin position="133"/>
        <end position="151"/>
    </location>
</feature>
<comment type="caution">
    <text evidence="4">The sequence shown here is derived from an EMBL/GenBank/DDBJ whole genome shotgun (WGS) entry which is preliminary data.</text>
</comment>
<reference evidence="4 5" key="1">
    <citation type="submission" date="2015-09" db="EMBL/GenBank/DDBJ databases">
        <authorList>
            <consortium name="Pathogen Informatics"/>
        </authorList>
    </citation>
    <scope>NUCLEOTIDE SEQUENCE [LARGE SCALE GENOMIC DNA]</scope>
    <source>
        <strain evidence="4 5">2789STDY5608625</strain>
    </source>
</reference>
<dbReference type="EMBL" id="CYTK01000012">
    <property type="protein sequence ID" value="CUJ72054.1"/>
    <property type="molecule type" value="Genomic_DNA"/>
</dbReference>
<keyword evidence="2" id="KW-0472">Membrane</keyword>
<feature type="transmembrane region" description="Helical" evidence="2">
    <location>
        <begin position="171"/>
        <end position="193"/>
    </location>
</feature>
<name>A0AAD2QE93_ACHAE</name>
<feature type="transmembrane region" description="Helical" evidence="2">
    <location>
        <begin position="205"/>
        <end position="224"/>
    </location>
</feature>
<dbReference type="GO" id="GO:0006465">
    <property type="term" value="P:signal peptide processing"/>
    <property type="evidence" value="ECO:0007669"/>
    <property type="project" value="TreeGrafter"/>
</dbReference>
<dbReference type="PANTHER" id="PTHR30487:SF0">
    <property type="entry name" value="PREPILIN LEADER PEPTIDASE_N-METHYLTRANSFERASE-RELATED"/>
    <property type="match status" value="1"/>
</dbReference>
<dbReference type="GO" id="GO:0004190">
    <property type="term" value="F:aspartic-type endopeptidase activity"/>
    <property type="evidence" value="ECO:0007669"/>
    <property type="project" value="InterPro"/>
</dbReference>
<feature type="transmembrane region" description="Helical" evidence="2">
    <location>
        <begin position="107"/>
        <end position="126"/>
    </location>
</feature>
<evidence type="ECO:0000259" key="3">
    <source>
        <dbReference type="Pfam" id="PF01478"/>
    </source>
</evidence>
<dbReference type="RefSeq" id="WP_054458122.1">
    <property type="nucleotide sequence ID" value="NZ_CYTK01000012.1"/>
</dbReference>
<dbReference type="GO" id="GO:0005886">
    <property type="term" value="C:plasma membrane"/>
    <property type="evidence" value="ECO:0007669"/>
    <property type="project" value="TreeGrafter"/>
</dbReference>
<keyword evidence="2" id="KW-0812">Transmembrane</keyword>
<gene>
    <name evidence="4" type="primary">outO_1</name>
    <name evidence="4" type="ORF">ERS370000_05513</name>
</gene>
<feature type="transmembrane region" description="Helical" evidence="2">
    <location>
        <begin position="80"/>
        <end position="101"/>
    </location>
</feature>
<evidence type="ECO:0000256" key="2">
    <source>
        <dbReference type="SAM" id="Phobius"/>
    </source>
</evidence>
<dbReference type="Gene3D" id="1.20.120.1220">
    <property type="match status" value="1"/>
</dbReference>
<proteinExistence type="inferred from homology"/>
<accession>A0AAD2QE93</accession>
<organism evidence="4 5">
    <name type="scientific">Achromobacter aegrifaciens</name>
    <dbReference type="NCBI Taxonomy" id="1287736"/>
    <lineage>
        <taxon>Bacteria</taxon>
        <taxon>Pseudomonadati</taxon>
        <taxon>Pseudomonadota</taxon>
        <taxon>Betaproteobacteria</taxon>
        <taxon>Burkholderiales</taxon>
        <taxon>Alcaligenaceae</taxon>
        <taxon>Achromobacter</taxon>
    </lineage>
</organism>